<reference evidence="2" key="1">
    <citation type="submission" date="2016-06" db="EMBL/GenBank/DDBJ databases">
        <authorList>
            <person name="Sutton G."/>
            <person name="Brinkac L."/>
            <person name="Sanka R."/>
            <person name="Adams M."/>
            <person name="Lau E."/>
            <person name="Garcia-Basteiro A."/>
            <person name="Lopez-Varela E."/>
            <person name="Palencia S."/>
        </authorList>
    </citation>
    <scope>NUCLEOTIDE SEQUENCE [LARGE SCALE GENOMIC DNA]</scope>
    <source>
        <strain evidence="2">1274684.2</strain>
    </source>
</reference>
<gene>
    <name evidence="1" type="ORF">A5648_14845</name>
</gene>
<comment type="caution">
    <text evidence="1">The sequence shown here is derived from an EMBL/GenBank/DDBJ whole genome shotgun (WGS) entry which is preliminary data.</text>
</comment>
<proteinExistence type="predicted"/>
<protein>
    <submittedName>
        <fullName evidence="1">Uncharacterized protein</fullName>
    </submittedName>
</protein>
<dbReference type="EMBL" id="LZMF01000005">
    <property type="protein sequence ID" value="OBK91351.1"/>
    <property type="molecule type" value="Genomic_DNA"/>
</dbReference>
<accession>A0A1A3U8Z2</accession>
<sequence>MGGAVLATNMASPSLPDVQVPAVALSSAEGTDATVQWLDLFAQTSAGNVDAFGGYLLDPSTAVPPGEAPLVLIDPQTSAEDFDRILDGVVGNADSQLNAVTNGRDAVTYLILKNGS</sequence>
<dbReference type="AlphaFoldDB" id="A0A1A3U8Z2"/>
<dbReference type="Proteomes" id="UP000093759">
    <property type="component" value="Unassembled WGS sequence"/>
</dbReference>
<evidence type="ECO:0000313" key="1">
    <source>
        <dbReference type="EMBL" id="OBK91351.1"/>
    </source>
</evidence>
<evidence type="ECO:0000313" key="2">
    <source>
        <dbReference type="Proteomes" id="UP000093759"/>
    </source>
</evidence>
<name>A0A1A3U8Z2_MYCSD</name>
<organism evidence="1 2">
    <name type="scientific">Mycolicibacter sinensis (strain JDM601)</name>
    <name type="common">Mycobacterium sinense</name>
    <dbReference type="NCBI Taxonomy" id="875328"/>
    <lineage>
        <taxon>Bacteria</taxon>
        <taxon>Bacillati</taxon>
        <taxon>Actinomycetota</taxon>
        <taxon>Actinomycetes</taxon>
        <taxon>Mycobacteriales</taxon>
        <taxon>Mycobacteriaceae</taxon>
        <taxon>Mycolicibacter</taxon>
    </lineage>
</organism>